<evidence type="ECO:0000313" key="2">
    <source>
        <dbReference type="EMBL" id="POS82778.1"/>
    </source>
</evidence>
<evidence type="ECO:0008006" key="4">
    <source>
        <dbReference type="Google" id="ProtNLM"/>
    </source>
</evidence>
<dbReference type="PANTHER" id="PTHR48174">
    <property type="entry name" value="DUF946 FAMILY PROTEIN"/>
    <property type="match status" value="1"/>
</dbReference>
<organism evidence="2 3">
    <name type="scientific">Erysiphe pulchra</name>
    <dbReference type="NCBI Taxonomy" id="225359"/>
    <lineage>
        <taxon>Eukaryota</taxon>
        <taxon>Fungi</taxon>
        <taxon>Dikarya</taxon>
        <taxon>Ascomycota</taxon>
        <taxon>Pezizomycotina</taxon>
        <taxon>Leotiomycetes</taxon>
        <taxon>Erysiphales</taxon>
        <taxon>Erysiphaceae</taxon>
        <taxon>Erysiphe</taxon>
    </lineage>
</organism>
<comment type="caution">
    <text evidence="2">The sequence shown here is derived from an EMBL/GenBank/DDBJ whole genome shotgun (WGS) entry which is preliminary data.</text>
</comment>
<accession>A0A2S4PL84</accession>
<dbReference type="EMBL" id="PEDP01002265">
    <property type="protein sequence ID" value="POS82778.1"/>
    <property type="molecule type" value="Genomic_DNA"/>
</dbReference>
<evidence type="ECO:0000313" key="3">
    <source>
        <dbReference type="Proteomes" id="UP000237438"/>
    </source>
</evidence>
<sequence length="250" mass="28012">MPPFFVYSFSILWLCSTFVLSDPRFSRRADQIPQFIRDFAPLVFLDKNEKYFPSDIAKHIENTTPFINKTAINPPPSVTVENLDSLNQYNVNETKVYLTLKEPVENNPTFLLGTQPDENGKTVDATSCVVIVTDRGDGTVDAFYMYFYSFDKGNIVLSQELGDHIGDWEHTMVRFKNGSPEALWLSQHAYGQAFSYGAMKKQGDRAIIYSAIGTHANYATAGDHDHTIPGVTLSAGLLVDHTSDGKLWDP</sequence>
<proteinExistence type="predicted"/>
<gene>
    <name evidence="2" type="ORF">EPUL_006120</name>
</gene>
<keyword evidence="1" id="KW-0732">Signal</keyword>
<feature type="chain" id="PRO_5015423775" description="Vacuolar protein sorting-associated protein 62" evidence="1">
    <location>
        <begin position="22"/>
        <end position="250"/>
    </location>
</feature>
<dbReference type="OrthoDB" id="188042at2759"/>
<keyword evidence="3" id="KW-1185">Reference proteome</keyword>
<protein>
    <recommendedName>
        <fullName evidence="4">Vacuolar protein sorting-associated protein 62</fullName>
    </recommendedName>
</protein>
<dbReference type="Pfam" id="PF06101">
    <property type="entry name" value="Vps62"/>
    <property type="match status" value="1"/>
</dbReference>
<evidence type="ECO:0000256" key="1">
    <source>
        <dbReference type="SAM" id="SignalP"/>
    </source>
</evidence>
<dbReference type="STRING" id="225359.A0A2S4PL84"/>
<reference evidence="2 3" key="1">
    <citation type="submission" date="2017-10" db="EMBL/GenBank/DDBJ databases">
        <title>Development of genomic resources for the powdery mildew, Erysiphe pulchra.</title>
        <authorList>
            <person name="Wadl P.A."/>
            <person name="Mack B.M."/>
            <person name="Moore G."/>
            <person name="Beltz S.B."/>
        </authorList>
    </citation>
    <scope>NUCLEOTIDE SEQUENCE [LARGE SCALE GENOMIC DNA]</scope>
    <source>
        <strain evidence="2">Cflorida</strain>
    </source>
</reference>
<dbReference type="PANTHER" id="PTHR48174:SF5">
    <property type="entry name" value="VACUOLAR PROTEIN SORTING-ASSOCIATED PROTEIN 62"/>
    <property type="match status" value="1"/>
</dbReference>
<dbReference type="AlphaFoldDB" id="A0A2S4PL84"/>
<dbReference type="Proteomes" id="UP000237438">
    <property type="component" value="Unassembled WGS sequence"/>
</dbReference>
<name>A0A2S4PL84_9PEZI</name>
<feature type="signal peptide" evidence="1">
    <location>
        <begin position="1"/>
        <end position="21"/>
    </location>
</feature>
<dbReference type="InterPro" id="IPR009291">
    <property type="entry name" value="Vps62"/>
</dbReference>